<proteinExistence type="predicted"/>
<evidence type="ECO:0000313" key="5">
    <source>
        <dbReference type="Proteomes" id="UP001549145"/>
    </source>
</evidence>
<keyword evidence="5" id="KW-1185">Reference proteome</keyword>
<reference evidence="4 5" key="1">
    <citation type="submission" date="2024-06" db="EMBL/GenBank/DDBJ databases">
        <title>Genomic Encyclopedia of Type Strains, Phase IV (KMG-IV): sequencing the most valuable type-strain genomes for metagenomic binning, comparative biology and taxonomic classification.</title>
        <authorList>
            <person name="Goeker M."/>
        </authorList>
    </citation>
    <scope>NUCLEOTIDE SEQUENCE [LARGE SCALE GENOMIC DNA]</scope>
    <source>
        <strain evidence="4 5">DSM 21331</strain>
    </source>
</reference>
<dbReference type="NCBIfam" id="NF011162">
    <property type="entry name" value="PRK14563.1"/>
    <property type="match status" value="1"/>
</dbReference>
<dbReference type="EMBL" id="JBEPMM010000016">
    <property type="protein sequence ID" value="MET3694606.1"/>
    <property type="molecule type" value="Genomic_DNA"/>
</dbReference>
<comment type="caution">
    <text evidence="4">The sequence shown here is derived from an EMBL/GenBank/DDBJ whole genome shotgun (WGS) entry which is preliminary data.</text>
</comment>
<dbReference type="Gene3D" id="1.10.10.620">
    <property type="entry name" value="ribosome modulation factor like domain"/>
    <property type="match status" value="1"/>
</dbReference>
<accession>A0ABV2LD04</accession>
<evidence type="ECO:0000313" key="4">
    <source>
        <dbReference type="EMBL" id="MET3694606.1"/>
    </source>
</evidence>
<dbReference type="NCBIfam" id="NF041886">
    <property type="entry name" value="Rmf_CrpP_fam"/>
    <property type="match status" value="1"/>
</dbReference>
<feature type="region of interest" description="Disordered" evidence="3">
    <location>
        <begin position="1"/>
        <end position="58"/>
    </location>
</feature>
<dbReference type="InterPro" id="IPR007040">
    <property type="entry name" value="Ribosome_modulation_factor"/>
</dbReference>
<dbReference type="Proteomes" id="UP001549145">
    <property type="component" value="Unassembled WGS sequence"/>
</dbReference>
<dbReference type="RefSeq" id="WP_238279627.1">
    <property type="nucleotide sequence ID" value="NZ_BPQL01000062.1"/>
</dbReference>
<gene>
    <name evidence="4" type="ORF">ABID43_004168</name>
</gene>
<evidence type="ECO:0000256" key="3">
    <source>
        <dbReference type="SAM" id="MobiDB-lite"/>
    </source>
</evidence>
<dbReference type="Pfam" id="PF04957">
    <property type="entry name" value="RMF"/>
    <property type="match status" value="1"/>
</dbReference>
<name>A0ABV2LD04_9HYPH</name>
<sequence>MAQTRHSHADPIEEGAQARIHGRPKDACPYPSDSEERASWMEGYDGTPRDDASDLAQC</sequence>
<evidence type="ECO:0000256" key="1">
    <source>
        <dbReference type="ARBA" id="ARBA00022490"/>
    </source>
</evidence>
<evidence type="ECO:0000256" key="2">
    <source>
        <dbReference type="ARBA" id="ARBA00022845"/>
    </source>
</evidence>
<protein>
    <submittedName>
        <fullName evidence="4">Ribosome modulation factor</fullName>
    </submittedName>
</protein>
<keyword evidence="1" id="KW-0963">Cytoplasm</keyword>
<keyword evidence="2" id="KW-0810">Translation regulation</keyword>
<dbReference type="InterPro" id="IPR023200">
    <property type="entry name" value="RMF_sf"/>
</dbReference>
<organism evidence="4 5">
    <name type="scientific">Methylobacterium goesingense</name>
    <dbReference type="NCBI Taxonomy" id="243690"/>
    <lineage>
        <taxon>Bacteria</taxon>
        <taxon>Pseudomonadati</taxon>
        <taxon>Pseudomonadota</taxon>
        <taxon>Alphaproteobacteria</taxon>
        <taxon>Hyphomicrobiales</taxon>
        <taxon>Methylobacteriaceae</taxon>
        <taxon>Methylobacterium</taxon>
    </lineage>
</organism>